<dbReference type="GO" id="GO:0032259">
    <property type="term" value="P:methylation"/>
    <property type="evidence" value="ECO:0007669"/>
    <property type="project" value="UniProtKB-KW"/>
</dbReference>
<keyword evidence="4" id="KW-0949">S-adenosyl-L-methionine</keyword>
<keyword evidence="2" id="KW-0489">Methyltransferase</keyword>
<dbReference type="OrthoDB" id="406152at2759"/>
<dbReference type="RefSeq" id="XP_011780861.1">
    <property type="nucleotide sequence ID" value="XM_011782559.1"/>
</dbReference>
<accession>D0AA96</accession>
<sequence>MTQQWFPLMAVTPDYLHCITEERFRTNVYEPEADTFLLLEALDKDAHLLRALQPRRCVEIGCGSGTVISHLMLLLLGATEGGNLGSGSAEKSTAEFHAVDVNPVALEATSITWHNTQKRIIGGDTILPLHLHRGDLFSPFEHEASDITEYTKEEKEEFTFDVILFNPPYVPTTMEELQSAEAGKDLITAAWCGGPRGRVVVDRFISKLPSFLSSRGVCYIVAIRENDVEELMEVIRGTFPNDRCYPVNVTVTAKRYTGEHLRVIRVSHDQQSAK</sequence>
<dbReference type="GO" id="GO:0008276">
    <property type="term" value="F:protein methyltransferase activity"/>
    <property type="evidence" value="ECO:0007669"/>
    <property type="project" value="TreeGrafter"/>
</dbReference>
<dbReference type="EMBL" id="FN554974">
    <property type="protein sequence ID" value="CBH18597.1"/>
    <property type="molecule type" value="Genomic_DNA"/>
</dbReference>
<dbReference type="InterPro" id="IPR002052">
    <property type="entry name" value="DNA_methylase_N6_adenine_CS"/>
</dbReference>
<evidence type="ECO:0000256" key="1">
    <source>
        <dbReference type="ARBA" id="ARBA00006149"/>
    </source>
</evidence>
<dbReference type="VEuPathDB" id="TriTrypDB:Tbg972.11.17170"/>
<dbReference type="SUPFAM" id="SSF53335">
    <property type="entry name" value="S-adenosyl-L-methionine-dependent methyltransferases"/>
    <property type="match status" value="1"/>
</dbReference>
<dbReference type="PANTHER" id="PTHR45875">
    <property type="entry name" value="METHYLTRANSFERASE N6AMT1"/>
    <property type="match status" value="1"/>
</dbReference>
<dbReference type="PANTHER" id="PTHR45875:SF1">
    <property type="entry name" value="METHYLTRANSFERASE N6AMT1"/>
    <property type="match status" value="1"/>
</dbReference>
<dbReference type="InterPro" id="IPR052190">
    <property type="entry name" value="Euk-Arch_PrmC-MTase"/>
</dbReference>
<dbReference type="GO" id="GO:0035657">
    <property type="term" value="C:eRF1 methyltransferase complex"/>
    <property type="evidence" value="ECO:0007669"/>
    <property type="project" value="TreeGrafter"/>
</dbReference>
<comment type="similarity">
    <text evidence="1">Belongs to the eukaryotic/archaeal PrmC-related family.</text>
</comment>
<dbReference type="Gene3D" id="3.40.50.150">
    <property type="entry name" value="Vaccinia Virus protein VP39"/>
    <property type="match status" value="1"/>
</dbReference>
<evidence type="ECO:0000256" key="4">
    <source>
        <dbReference type="ARBA" id="ARBA00022691"/>
    </source>
</evidence>
<proteinExistence type="inferred from homology"/>
<dbReference type="GO" id="GO:0003676">
    <property type="term" value="F:nucleic acid binding"/>
    <property type="evidence" value="ECO:0007669"/>
    <property type="project" value="InterPro"/>
</dbReference>
<protein>
    <recommendedName>
        <fullName evidence="7">Methyltransferase small domain-containing protein</fullName>
    </recommendedName>
</protein>
<dbReference type="KEGG" id="tbg:TbgDal_XI17170"/>
<organism evidence="5 6">
    <name type="scientific">Trypanosoma brucei gambiense (strain MHOM/CI/86/DAL972)</name>
    <dbReference type="NCBI Taxonomy" id="679716"/>
    <lineage>
        <taxon>Eukaryota</taxon>
        <taxon>Discoba</taxon>
        <taxon>Euglenozoa</taxon>
        <taxon>Kinetoplastea</taxon>
        <taxon>Metakinetoplastina</taxon>
        <taxon>Trypanosomatida</taxon>
        <taxon>Trypanosomatidae</taxon>
        <taxon>Trypanosoma</taxon>
    </lineage>
</organism>
<evidence type="ECO:0008006" key="7">
    <source>
        <dbReference type="Google" id="ProtNLM"/>
    </source>
</evidence>
<evidence type="ECO:0000313" key="6">
    <source>
        <dbReference type="Proteomes" id="UP000002316"/>
    </source>
</evidence>
<dbReference type="GeneID" id="23866927"/>
<dbReference type="GO" id="GO:0008757">
    <property type="term" value="F:S-adenosylmethionine-dependent methyltransferase activity"/>
    <property type="evidence" value="ECO:0007669"/>
    <property type="project" value="TreeGrafter"/>
</dbReference>
<dbReference type="FunFam" id="3.40.50.150:FF:000936">
    <property type="entry name" value="Uncharacterized protein"/>
    <property type="match status" value="1"/>
</dbReference>
<name>D0AA96_TRYB9</name>
<dbReference type="Proteomes" id="UP000002316">
    <property type="component" value="Chromosome 11"/>
</dbReference>
<gene>
    <name evidence="5" type="ORF">TbgDal_XI17170</name>
</gene>
<evidence type="ECO:0000313" key="5">
    <source>
        <dbReference type="EMBL" id="CBH18597.1"/>
    </source>
</evidence>
<dbReference type="InterPro" id="IPR029063">
    <property type="entry name" value="SAM-dependent_MTases_sf"/>
</dbReference>
<dbReference type="AlphaFoldDB" id="D0AA96"/>
<reference evidence="6" key="1">
    <citation type="journal article" date="2010" name="PLoS Negl. Trop. Dis.">
        <title>The genome sequence of Trypanosoma brucei gambiense, causative agent of chronic human african trypanosomiasis.</title>
        <authorList>
            <person name="Jackson A.P."/>
            <person name="Sanders M."/>
            <person name="Berry A."/>
            <person name="McQuillan J."/>
            <person name="Aslett M.A."/>
            <person name="Quail M.A."/>
            <person name="Chukualim B."/>
            <person name="Capewell P."/>
            <person name="MacLeod A."/>
            <person name="Melville S.E."/>
            <person name="Gibson W."/>
            <person name="Barry J.D."/>
            <person name="Berriman M."/>
            <person name="Hertz-Fowler C."/>
        </authorList>
    </citation>
    <scope>NUCLEOTIDE SEQUENCE [LARGE SCALE GENOMIC DNA]</scope>
    <source>
        <strain evidence="6">MHOM/CI/86/DAL972</strain>
    </source>
</reference>
<keyword evidence="3" id="KW-0808">Transferase</keyword>
<evidence type="ECO:0000256" key="3">
    <source>
        <dbReference type="ARBA" id="ARBA00022679"/>
    </source>
</evidence>
<dbReference type="PROSITE" id="PS00092">
    <property type="entry name" value="N6_MTASE"/>
    <property type="match status" value="1"/>
</dbReference>
<evidence type="ECO:0000256" key="2">
    <source>
        <dbReference type="ARBA" id="ARBA00022603"/>
    </source>
</evidence>
<dbReference type="CDD" id="cd02440">
    <property type="entry name" value="AdoMet_MTases"/>
    <property type="match status" value="1"/>
</dbReference>